<gene>
    <name evidence="1" type="ORF">SDC9_116297</name>
</gene>
<dbReference type="AlphaFoldDB" id="A0A645BVR0"/>
<reference evidence="1" key="1">
    <citation type="submission" date="2019-08" db="EMBL/GenBank/DDBJ databases">
        <authorList>
            <person name="Kucharzyk K."/>
            <person name="Murdoch R.W."/>
            <person name="Higgins S."/>
            <person name="Loffler F."/>
        </authorList>
    </citation>
    <scope>NUCLEOTIDE SEQUENCE</scope>
</reference>
<protein>
    <submittedName>
        <fullName evidence="1">Uncharacterized protein</fullName>
    </submittedName>
</protein>
<comment type="caution">
    <text evidence="1">The sequence shown here is derived from an EMBL/GenBank/DDBJ whole genome shotgun (WGS) entry which is preliminary data.</text>
</comment>
<proteinExistence type="predicted"/>
<accession>A0A645BVR0</accession>
<sequence>MAHHVAHHFKPGVDRAVEALLFGAHDPLDELALLDKVRVGFARQINDGVDNLVKEGLRIAQ</sequence>
<organism evidence="1">
    <name type="scientific">bioreactor metagenome</name>
    <dbReference type="NCBI Taxonomy" id="1076179"/>
    <lineage>
        <taxon>unclassified sequences</taxon>
        <taxon>metagenomes</taxon>
        <taxon>ecological metagenomes</taxon>
    </lineage>
</organism>
<evidence type="ECO:0000313" key="1">
    <source>
        <dbReference type="EMBL" id="MPM69352.1"/>
    </source>
</evidence>
<dbReference type="EMBL" id="VSSQ01022813">
    <property type="protein sequence ID" value="MPM69352.1"/>
    <property type="molecule type" value="Genomic_DNA"/>
</dbReference>
<name>A0A645BVR0_9ZZZZ</name>